<dbReference type="GO" id="GO:0015074">
    <property type="term" value="P:DNA integration"/>
    <property type="evidence" value="ECO:0007669"/>
    <property type="project" value="InterPro"/>
</dbReference>
<evidence type="ECO:0000313" key="3">
    <source>
        <dbReference type="RefSeq" id="XP_030758533.1"/>
    </source>
</evidence>
<dbReference type="KEGG" id="soy:115884174"/>
<evidence type="ECO:0000313" key="2">
    <source>
        <dbReference type="Proteomes" id="UP000504635"/>
    </source>
</evidence>
<protein>
    <submittedName>
        <fullName evidence="3">Uncharacterized protein LOC115884174</fullName>
    </submittedName>
</protein>
<dbReference type="InterPro" id="IPR040676">
    <property type="entry name" value="DUF5641"/>
</dbReference>
<dbReference type="PROSITE" id="PS50994">
    <property type="entry name" value="INTEGRASE"/>
    <property type="match status" value="1"/>
</dbReference>
<reference evidence="3" key="1">
    <citation type="submission" date="2025-08" db="UniProtKB">
        <authorList>
            <consortium name="RefSeq"/>
        </authorList>
    </citation>
    <scope>IDENTIFICATION</scope>
    <source>
        <tissue evidence="3">Gonads</tissue>
    </source>
</reference>
<gene>
    <name evidence="3" type="primary">LOC115884174</name>
</gene>
<dbReference type="Pfam" id="PF18701">
    <property type="entry name" value="DUF5641"/>
    <property type="match status" value="1"/>
</dbReference>
<dbReference type="GO" id="GO:0003676">
    <property type="term" value="F:nucleic acid binding"/>
    <property type="evidence" value="ECO:0007669"/>
    <property type="project" value="InterPro"/>
</dbReference>
<dbReference type="InterPro" id="IPR036397">
    <property type="entry name" value="RNaseH_sf"/>
</dbReference>
<dbReference type="RefSeq" id="XP_030758533.1">
    <property type="nucleotide sequence ID" value="XM_030902673.1"/>
</dbReference>
<dbReference type="PANTHER" id="PTHR47331">
    <property type="entry name" value="PHD-TYPE DOMAIN-CONTAINING PROTEIN"/>
    <property type="match status" value="1"/>
</dbReference>
<evidence type="ECO:0000259" key="1">
    <source>
        <dbReference type="PROSITE" id="PS50994"/>
    </source>
</evidence>
<dbReference type="SUPFAM" id="SSF53098">
    <property type="entry name" value="Ribonuclease H-like"/>
    <property type="match status" value="1"/>
</dbReference>
<dbReference type="AlphaFoldDB" id="A0A6J2Y3Z5"/>
<name>A0A6J2Y3Z5_SITOR</name>
<dbReference type="InterPro" id="IPR012337">
    <property type="entry name" value="RNaseH-like_sf"/>
</dbReference>
<proteinExistence type="predicted"/>
<dbReference type="InParanoid" id="A0A6J2Y3Z5"/>
<keyword evidence="2" id="KW-1185">Reference proteome</keyword>
<organism evidence="2 3">
    <name type="scientific">Sitophilus oryzae</name>
    <name type="common">Rice weevil</name>
    <name type="synonym">Curculio oryzae</name>
    <dbReference type="NCBI Taxonomy" id="7048"/>
    <lineage>
        <taxon>Eukaryota</taxon>
        <taxon>Metazoa</taxon>
        <taxon>Ecdysozoa</taxon>
        <taxon>Arthropoda</taxon>
        <taxon>Hexapoda</taxon>
        <taxon>Insecta</taxon>
        <taxon>Pterygota</taxon>
        <taxon>Neoptera</taxon>
        <taxon>Endopterygota</taxon>
        <taxon>Coleoptera</taxon>
        <taxon>Polyphaga</taxon>
        <taxon>Cucujiformia</taxon>
        <taxon>Curculionidae</taxon>
        <taxon>Dryophthorinae</taxon>
        <taxon>Sitophilus</taxon>
    </lineage>
</organism>
<sequence>MGNLPECRVTSFQPVFAYTGIDYAGPISIRDRKTRNPKMLKSYIGIFICMSTKCVHLDVVTDMTTTSFITALKRFIARRGKPRHIYSDNGTNFVGANAILFNKLKSSADEISSTLSAEVKSWHFNPPRAPNFGGLWEAGVKSIKYHLKRVIGDSALTYEDLCTVLVQIEGALNSRPLSPLSSDPQDPTPLTPGHFLVGRPLTALPEADHTSIPEARLKKFEHLQAMIQHFWKRWNIEYISELQSRLKWKKSFSELLKIGSLVVIKEENVPVNRWKTGRIIQLHPGPDGVIRLVNVQCADGAVYKRAITKLCVLPSQ</sequence>
<dbReference type="InterPro" id="IPR001584">
    <property type="entry name" value="Integrase_cat-core"/>
</dbReference>
<dbReference type="GeneID" id="115884174"/>
<accession>A0A6J2Y3Z5</accession>
<feature type="domain" description="Integrase catalytic" evidence="1">
    <location>
        <begin position="10"/>
        <end position="200"/>
    </location>
</feature>
<dbReference type="OrthoDB" id="6766792at2759"/>
<dbReference type="Proteomes" id="UP000504635">
    <property type="component" value="Unplaced"/>
</dbReference>
<dbReference type="Gene3D" id="3.30.420.10">
    <property type="entry name" value="Ribonuclease H-like superfamily/Ribonuclease H"/>
    <property type="match status" value="1"/>
</dbReference>